<feature type="transmembrane region" description="Helical" evidence="1">
    <location>
        <begin position="12"/>
        <end position="38"/>
    </location>
</feature>
<evidence type="ECO:0000313" key="2">
    <source>
        <dbReference type="EMBL" id="SUI65356.1"/>
    </source>
</evidence>
<gene>
    <name evidence="2" type="ORF">NCTC10736_00819</name>
</gene>
<keyword evidence="1" id="KW-1133">Transmembrane helix</keyword>
<sequence>MWLRPLGYSHIYQYLTLFISINIVYQTLNGDLLGYIYINFNKCYLIIE</sequence>
<proteinExistence type="predicted"/>
<keyword evidence="1" id="KW-0472">Membrane</keyword>
<keyword evidence="1" id="KW-0812">Transmembrane</keyword>
<accession>A0A379ZPI2</accession>
<reference evidence="2 3" key="1">
    <citation type="submission" date="2018-06" db="EMBL/GenBank/DDBJ databases">
        <authorList>
            <consortium name="Pathogen Informatics"/>
            <person name="Doyle S."/>
        </authorList>
    </citation>
    <scope>NUCLEOTIDE SEQUENCE [LARGE SCALE GENOMIC DNA]</scope>
    <source>
        <strain evidence="2 3">NCTC10736</strain>
    </source>
</reference>
<dbReference type="EMBL" id="UGYV01000001">
    <property type="protein sequence ID" value="SUI65356.1"/>
    <property type="molecule type" value="Genomic_DNA"/>
</dbReference>
<evidence type="ECO:0000313" key="3">
    <source>
        <dbReference type="Proteomes" id="UP000255061"/>
    </source>
</evidence>
<dbReference type="Proteomes" id="UP000255061">
    <property type="component" value="Unassembled WGS sequence"/>
</dbReference>
<evidence type="ECO:0000256" key="1">
    <source>
        <dbReference type="SAM" id="Phobius"/>
    </source>
</evidence>
<protein>
    <submittedName>
        <fullName evidence="2">Uncharacterized protein</fullName>
    </submittedName>
</protein>
<organism evidence="2 3">
    <name type="scientific">Shewanella morhuae</name>
    <dbReference type="NCBI Taxonomy" id="365591"/>
    <lineage>
        <taxon>Bacteria</taxon>
        <taxon>Pseudomonadati</taxon>
        <taxon>Pseudomonadota</taxon>
        <taxon>Gammaproteobacteria</taxon>
        <taxon>Alteromonadales</taxon>
        <taxon>Shewanellaceae</taxon>
        <taxon>Shewanella</taxon>
    </lineage>
</organism>
<name>A0A379ZPI2_9GAMM</name>
<dbReference type="AlphaFoldDB" id="A0A379ZPI2"/>